<evidence type="ECO:0000313" key="1">
    <source>
        <dbReference type="EMBL" id="GAG69133.1"/>
    </source>
</evidence>
<accession>X1A8Q9</accession>
<proteinExistence type="predicted"/>
<name>X1A8Q9_9ZZZZ</name>
<protein>
    <submittedName>
        <fullName evidence="1">Uncharacterized protein</fullName>
    </submittedName>
</protein>
<dbReference type="EMBL" id="BART01009481">
    <property type="protein sequence ID" value="GAG69133.1"/>
    <property type="molecule type" value="Genomic_DNA"/>
</dbReference>
<reference evidence="1" key="1">
    <citation type="journal article" date="2014" name="Front. Microbiol.">
        <title>High frequency of phylogenetically diverse reductive dehalogenase-homologous genes in deep subseafloor sedimentary metagenomes.</title>
        <authorList>
            <person name="Kawai M."/>
            <person name="Futagami T."/>
            <person name="Toyoda A."/>
            <person name="Takaki Y."/>
            <person name="Nishi S."/>
            <person name="Hori S."/>
            <person name="Arai W."/>
            <person name="Tsubouchi T."/>
            <person name="Morono Y."/>
            <person name="Uchiyama I."/>
            <person name="Ito T."/>
            <person name="Fujiyama A."/>
            <person name="Inagaki F."/>
            <person name="Takami H."/>
        </authorList>
    </citation>
    <scope>NUCLEOTIDE SEQUENCE</scope>
    <source>
        <strain evidence="1">Expedition CK06-06</strain>
    </source>
</reference>
<gene>
    <name evidence="1" type="ORF">S01H4_21005</name>
</gene>
<comment type="caution">
    <text evidence="1">The sequence shown here is derived from an EMBL/GenBank/DDBJ whole genome shotgun (WGS) entry which is preliminary data.</text>
</comment>
<dbReference type="AlphaFoldDB" id="X1A8Q9"/>
<sequence length="168" mass="19164">MPKDGFDLTKIKRKIRAVGGYRTPAMRYVYQQWGVRYLAWTKRKFIKNAKGGGDWPALKPATIKARRKGKRKLRGRGNVSQATKAYLSVKILRDTSTLFKALTPGSPGNLFKPIRRGIRVGFGGKAKHSRGGKATISDIASFHQRIYIIVFFKQRPYLHQHFCKRVVC</sequence>
<organism evidence="1">
    <name type="scientific">marine sediment metagenome</name>
    <dbReference type="NCBI Taxonomy" id="412755"/>
    <lineage>
        <taxon>unclassified sequences</taxon>
        <taxon>metagenomes</taxon>
        <taxon>ecological metagenomes</taxon>
    </lineage>
</organism>